<dbReference type="EMBL" id="CP010868">
    <property type="protein sequence ID" value="AJM93168.1"/>
    <property type="molecule type" value="Genomic_DNA"/>
</dbReference>
<dbReference type="KEGG" id="nid:NPIRD3C_1958"/>
<evidence type="ECO:0000313" key="2">
    <source>
        <dbReference type="Proteomes" id="UP000032027"/>
    </source>
</evidence>
<dbReference type="AlphaFoldDB" id="A0A0C5BTT4"/>
<keyword evidence="2" id="KW-1185">Reference proteome</keyword>
<reference evidence="1 2" key="3">
    <citation type="journal article" date="2019" name="Int. J. Syst. Evol. Microbiol.">
        <title>Nitrosopumilus adriaticus sp. nov. and Nitrosopumilus piranensis sp. nov., two ammonia-oxidizing archaea from the Adriatic Sea and members of the class Nitrososphaeria.</title>
        <authorList>
            <person name="Bayer B."/>
            <person name="Vojvoda J."/>
            <person name="Reinthaler T."/>
            <person name="Reyes C."/>
            <person name="Pinto M."/>
            <person name="Herndl G.J."/>
        </authorList>
    </citation>
    <scope>NUCLEOTIDE SEQUENCE [LARGE SCALE GENOMIC DNA]</scope>
    <source>
        <strain evidence="1 2">D3C</strain>
    </source>
</reference>
<reference evidence="2" key="1">
    <citation type="submission" date="2015-02" db="EMBL/GenBank/DDBJ databases">
        <title>Characterization of two novel Thaumarchaeota isolated from the Northern Adriatic Sea.</title>
        <authorList>
            <person name="Bayer B."/>
            <person name="Vojvoda J."/>
            <person name="Offre P."/>
            <person name="Srivastava A."/>
            <person name="Elisabeth N."/>
            <person name="Garcia J.A.L."/>
            <person name="Schleper C."/>
            <person name="Herndl G.J."/>
        </authorList>
    </citation>
    <scope>NUCLEOTIDE SEQUENCE [LARGE SCALE GENOMIC DNA]</scope>
    <source>
        <strain evidence="2">D3C</strain>
    </source>
</reference>
<organism evidence="1 2">
    <name type="scientific">Nitrosopumilus piranensis</name>
    <dbReference type="NCBI Taxonomy" id="1582439"/>
    <lineage>
        <taxon>Archaea</taxon>
        <taxon>Nitrososphaerota</taxon>
        <taxon>Nitrososphaeria</taxon>
        <taxon>Nitrosopumilales</taxon>
        <taxon>Nitrosopumilaceae</taxon>
        <taxon>Nitrosopumilus</taxon>
    </lineage>
</organism>
<proteinExistence type="predicted"/>
<dbReference type="STRING" id="1582439.NPIRD3C_1958"/>
<dbReference type="Proteomes" id="UP000032027">
    <property type="component" value="Chromosome"/>
</dbReference>
<reference evidence="1 2" key="2">
    <citation type="journal article" date="2016" name="ISME J.">
        <title>Physiological and genomic characterization of two novel marine thaumarchaeal strains indicates niche differentiation.</title>
        <authorList>
            <person name="Bayer B."/>
            <person name="Vojvoda J."/>
            <person name="Offre P."/>
            <person name="Alves R.J."/>
            <person name="Elisabeth N.H."/>
            <person name="Garcia J.A."/>
            <person name="Volland J.M."/>
            <person name="Srivastava A."/>
            <person name="Schleper C."/>
            <person name="Herndl G.J."/>
        </authorList>
    </citation>
    <scope>NUCLEOTIDE SEQUENCE [LARGE SCALE GENOMIC DNA]</scope>
    <source>
        <strain evidence="1 2">D3C</strain>
    </source>
</reference>
<evidence type="ECO:0000313" key="1">
    <source>
        <dbReference type="EMBL" id="AJM93168.1"/>
    </source>
</evidence>
<name>A0A0C5BTT4_9ARCH</name>
<protein>
    <submittedName>
        <fullName evidence="1">Uncharacterized protein</fullName>
    </submittedName>
</protein>
<dbReference type="HOGENOM" id="CLU_3263623_0_0_2"/>
<sequence>MLTIKRVLAREREFKSPSRRHFLEYKILYQIINEMKNPTTN</sequence>
<gene>
    <name evidence="1" type="ORF">NPIRD3C_1958</name>
</gene>
<accession>A0A0C5BTT4</accession>